<evidence type="ECO:0008006" key="3">
    <source>
        <dbReference type="Google" id="ProtNLM"/>
    </source>
</evidence>
<reference evidence="2" key="1">
    <citation type="submission" date="2019-08" db="EMBL/GenBank/DDBJ databases">
        <authorList>
            <person name="Kucharzyk K."/>
            <person name="Murdoch R.W."/>
            <person name="Higgins S."/>
            <person name="Loffler F."/>
        </authorList>
    </citation>
    <scope>NUCLEOTIDE SEQUENCE</scope>
</reference>
<feature type="transmembrane region" description="Helical" evidence="1">
    <location>
        <begin position="100"/>
        <end position="128"/>
    </location>
</feature>
<accession>A0A645IZB2</accession>
<sequence length="164" mass="18205">MFVLCILAVFSVIQPLILLFIVLACLLPTERNLFFKIDYALLFTFVGFFIFVGNINEIPQVKEFFLKIISGREMTSALLLSQCISNVPAAILLSKFTENYTAMIVGTNIGGLGTVVASLASLISFRFYIRSDGAEVGKYLSVFTAVNLAALILLYLFSTFYYGF</sequence>
<feature type="transmembrane region" description="Helical" evidence="1">
    <location>
        <begin position="76"/>
        <end position="94"/>
    </location>
</feature>
<dbReference type="AlphaFoldDB" id="A0A645IZB2"/>
<evidence type="ECO:0000256" key="1">
    <source>
        <dbReference type="SAM" id="Phobius"/>
    </source>
</evidence>
<organism evidence="2">
    <name type="scientific">bioreactor metagenome</name>
    <dbReference type="NCBI Taxonomy" id="1076179"/>
    <lineage>
        <taxon>unclassified sequences</taxon>
        <taxon>metagenomes</taxon>
        <taxon>ecological metagenomes</taxon>
    </lineage>
</organism>
<evidence type="ECO:0000313" key="2">
    <source>
        <dbReference type="EMBL" id="MPN52543.1"/>
    </source>
</evidence>
<keyword evidence="1" id="KW-0472">Membrane</keyword>
<protein>
    <recommendedName>
        <fullName evidence="3">Inner membrane protein YbiR</fullName>
    </recommendedName>
</protein>
<keyword evidence="1" id="KW-1133">Transmembrane helix</keyword>
<dbReference type="EMBL" id="VSSQ01118762">
    <property type="protein sequence ID" value="MPN52543.1"/>
    <property type="molecule type" value="Genomic_DNA"/>
</dbReference>
<feature type="transmembrane region" description="Helical" evidence="1">
    <location>
        <begin position="34"/>
        <end position="55"/>
    </location>
</feature>
<proteinExistence type="predicted"/>
<comment type="caution">
    <text evidence="2">The sequence shown here is derived from an EMBL/GenBank/DDBJ whole genome shotgun (WGS) entry which is preliminary data.</text>
</comment>
<feature type="transmembrane region" description="Helical" evidence="1">
    <location>
        <begin position="140"/>
        <end position="162"/>
    </location>
</feature>
<keyword evidence="1" id="KW-0812">Transmembrane</keyword>
<gene>
    <name evidence="2" type="ORF">SDC9_200205</name>
</gene>
<name>A0A645IZB2_9ZZZZ</name>